<dbReference type="InterPro" id="IPR008254">
    <property type="entry name" value="Flavodoxin/NO_synth"/>
</dbReference>
<dbReference type="EMBL" id="FCNW02000056">
    <property type="protein sequence ID" value="SAL63313.1"/>
    <property type="molecule type" value="Genomic_DNA"/>
</dbReference>
<dbReference type="RefSeq" id="WP_087670469.1">
    <property type="nucleotide sequence ID" value="NZ_FCNW02000056.1"/>
</dbReference>
<keyword evidence="4" id="KW-1133">Transmembrane helix</keyword>
<dbReference type="Gene3D" id="2.40.30.10">
    <property type="entry name" value="Translation factors"/>
    <property type="match status" value="1"/>
</dbReference>
<keyword evidence="2" id="KW-0288">FMN</keyword>
<feature type="domain" description="Flavodoxin-like" evidence="5">
    <location>
        <begin position="335"/>
        <end position="470"/>
    </location>
</feature>
<dbReference type="AlphaFoldDB" id="A0A158J4A5"/>
<reference evidence="7" key="1">
    <citation type="submission" date="2016-01" db="EMBL/GenBank/DDBJ databases">
        <authorList>
            <person name="Peeters C."/>
        </authorList>
    </citation>
    <scope>NUCLEOTIDE SEQUENCE [LARGE SCALE GENOMIC DNA]</scope>
    <source>
        <strain evidence="7">LMG 22934</strain>
    </source>
</reference>
<dbReference type="PROSITE" id="PS51384">
    <property type="entry name" value="FAD_FR"/>
    <property type="match status" value="1"/>
</dbReference>
<dbReference type="InterPro" id="IPR017938">
    <property type="entry name" value="Riboflavin_synthase-like_b-brl"/>
</dbReference>
<feature type="transmembrane region" description="Helical" evidence="4">
    <location>
        <begin position="123"/>
        <end position="143"/>
    </location>
</feature>
<evidence type="ECO:0000313" key="7">
    <source>
        <dbReference type="EMBL" id="SAL63313.1"/>
    </source>
</evidence>
<evidence type="ECO:0000259" key="5">
    <source>
        <dbReference type="PROSITE" id="PS50902"/>
    </source>
</evidence>
<evidence type="ECO:0000256" key="3">
    <source>
        <dbReference type="ARBA" id="ARBA00023797"/>
    </source>
</evidence>
<feature type="transmembrane region" description="Helical" evidence="4">
    <location>
        <begin position="289"/>
        <end position="315"/>
    </location>
</feature>
<feature type="transmembrane region" description="Helical" evidence="4">
    <location>
        <begin position="172"/>
        <end position="195"/>
    </location>
</feature>
<dbReference type="CDD" id="cd06201">
    <property type="entry name" value="SiR_like2"/>
    <property type="match status" value="1"/>
</dbReference>
<dbReference type="InterPro" id="IPR017927">
    <property type="entry name" value="FAD-bd_FR_type"/>
</dbReference>
<dbReference type="Gene3D" id="3.40.50.360">
    <property type="match status" value="1"/>
</dbReference>
<accession>A0A158J4A5</accession>
<dbReference type="Pfam" id="PF00175">
    <property type="entry name" value="NAD_binding_1"/>
    <property type="match status" value="1"/>
</dbReference>
<dbReference type="EC" id="1.6.2.4" evidence="3"/>
<keyword evidence="8" id="KW-1185">Reference proteome</keyword>
<protein>
    <recommendedName>
        <fullName evidence="3">NADPH--hemoprotein reductase</fullName>
        <ecNumber evidence="3">1.6.2.4</ecNumber>
    </recommendedName>
</protein>
<feature type="domain" description="FAD-binding FR-type" evidence="6">
    <location>
        <begin position="486"/>
        <end position="601"/>
    </location>
</feature>
<dbReference type="GO" id="GO:0010181">
    <property type="term" value="F:FMN binding"/>
    <property type="evidence" value="ECO:0007669"/>
    <property type="project" value="InterPro"/>
</dbReference>
<evidence type="ECO:0000259" key="6">
    <source>
        <dbReference type="PROSITE" id="PS51384"/>
    </source>
</evidence>
<dbReference type="InterPro" id="IPR039261">
    <property type="entry name" value="FNR_nucleotide-bd"/>
</dbReference>
<keyword evidence="4" id="KW-0472">Membrane</keyword>
<dbReference type="InterPro" id="IPR001709">
    <property type="entry name" value="Flavoprot_Pyr_Nucl_cyt_Rdtase"/>
</dbReference>
<dbReference type="InterPro" id="IPR005625">
    <property type="entry name" value="PepSY-ass_TM"/>
</dbReference>
<evidence type="ECO:0000256" key="1">
    <source>
        <dbReference type="ARBA" id="ARBA00022630"/>
    </source>
</evidence>
<dbReference type="GO" id="GO:0005829">
    <property type="term" value="C:cytosol"/>
    <property type="evidence" value="ECO:0007669"/>
    <property type="project" value="TreeGrafter"/>
</dbReference>
<dbReference type="GO" id="GO:0016491">
    <property type="term" value="F:oxidoreductase activity"/>
    <property type="evidence" value="ECO:0007669"/>
    <property type="project" value="InterPro"/>
</dbReference>
<sequence>MLRKLHSLPGLIAAIVLMVTAISGAMLSLNPAIERAGVIQVSQHSLDAATLAARVKAHYPGLEKIVRKPSGAVIAYYSSGGESGAASIDPVTGDGIEPYTPSTTMRWLTNLHRKLLIGDAGRVATGVGAGLMLLLAASGLALLERRMGGWAKLFGRIRGSGLQRIHNEVARVAILGLTLSAATGLVLSLTTFEVIPERATAQLPFPASVSTGAPLAVNRVAALRNVDVTDLRELMLPSPQNSGDVYTLRTSSGTGYIDPSSGKWLAWQPNDAWQRFHEVVFMLHTGEGLWWLALILGLASASVPVLAITGVWLWVRRRRATVKVPDNVSAGQADTVILVGSEGNSTWAFAAAIHQALTRSNFRVHIAPMNDLSSRHCKAQRLIVLTSTYGDGEAPSNATQYLSKLASMNDYVPPTFAVLGFGDRQFPHFCGYAQTVHDALIAKGGHALIECSSVDRQSKSTFRTWSERLGIALDVQLDVRYQPSLPRTVSLTLVERKDYGPDSGSVTSVLRFVRSTPRNRRWHTPLQRALPSFDAGDLLGVIPPGDTVPRFYSLASASRDGFIEICVRRHAHGACSGYLTALQPGNAIQAFIRRNPAFRPAAGEAPIILIGAGTGISPFVGFIRQNSAGRPMHLYFGARRSGEAFLYDEELQNLVGNRRLTAFKTAFSCPVRKTYVQERLMADAPTLRELVASGAQIMVCGGRDMANGVARAWEHILDGSGLSVNEMRLKGRYVEDVY</sequence>
<dbReference type="PANTHER" id="PTHR19384:SF17">
    <property type="entry name" value="NADPH--CYTOCHROME P450 REDUCTASE"/>
    <property type="match status" value="1"/>
</dbReference>
<keyword evidence="1" id="KW-0285">Flavoprotein</keyword>
<dbReference type="PROSITE" id="PS50902">
    <property type="entry name" value="FLAVODOXIN_LIKE"/>
    <property type="match status" value="1"/>
</dbReference>
<dbReference type="OrthoDB" id="9816402at2"/>
<name>A0A158J4A5_9BURK</name>
<dbReference type="Pfam" id="PF03929">
    <property type="entry name" value="PepSY_TM"/>
    <property type="match status" value="1"/>
</dbReference>
<dbReference type="SUPFAM" id="SSF63380">
    <property type="entry name" value="Riboflavin synthase domain-like"/>
    <property type="match status" value="1"/>
</dbReference>
<organism evidence="7 8">
    <name type="scientific">Caballeronia humi</name>
    <dbReference type="NCBI Taxonomy" id="326474"/>
    <lineage>
        <taxon>Bacteria</taxon>
        <taxon>Pseudomonadati</taxon>
        <taxon>Pseudomonadota</taxon>
        <taxon>Betaproteobacteria</taxon>
        <taxon>Burkholderiales</taxon>
        <taxon>Burkholderiaceae</taxon>
        <taxon>Caballeronia</taxon>
    </lineage>
</organism>
<evidence type="ECO:0000313" key="8">
    <source>
        <dbReference type="Proteomes" id="UP000054977"/>
    </source>
</evidence>
<dbReference type="Proteomes" id="UP000054977">
    <property type="component" value="Unassembled WGS sequence"/>
</dbReference>
<gene>
    <name evidence="7" type="ORF">AWB65_05870</name>
</gene>
<dbReference type="Pfam" id="PF00258">
    <property type="entry name" value="Flavodoxin_1"/>
    <property type="match status" value="1"/>
</dbReference>
<comment type="caution">
    <text evidence="7">The sequence shown here is derived from an EMBL/GenBank/DDBJ whole genome shotgun (WGS) entry which is preliminary data.</text>
</comment>
<dbReference type="PANTHER" id="PTHR19384">
    <property type="entry name" value="NITRIC OXIDE SYNTHASE-RELATED"/>
    <property type="match status" value="1"/>
</dbReference>
<dbReference type="Gene3D" id="3.40.50.80">
    <property type="entry name" value="Nucleotide-binding domain of ferredoxin-NADP reductase (FNR) module"/>
    <property type="match status" value="1"/>
</dbReference>
<evidence type="ECO:0000256" key="2">
    <source>
        <dbReference type="ARBA" id="ARBA00022643"/>
    </source>
</evidence>
<dbReference type="SUPFAM" id="SSF52343">
    <property type="entry name" value="Ferredoxin reductase-like, C-terminal NADP-linked domain"/>
    <property type="match status" value="1"/>
</dbReference>
<proteinExistence type="predicted"/>
<dbReference type="InterPro" id="IPR029039">
    <property type="entry name" value="Flavoprotein-like_sf"/>
</dbReference>
<evidence type="ECO:0000256" key="4">
    <source>
        <dbReference type="SAM" id="Phobius"/>
    </source>
</evidence>
<dbReference type="SUPFAM" id="SSF52218">
    <property type="entry name" value="Flavoproteins"/>
    <property type="match status" value="1"/>
</dbReference>
<keyword evidence="4" id="KW-0812">Transmembrane</keyword>
<dbReference type="InterPro" id="IPR001433">
    <property type="entry name" value="OxRdtase_FAD/NAD-bd"/>
</dbReference>
<dbReference type="STRING" id="326474.AWB65_05870"/>
<dbReference type="GO" id="GO:0050660">
    <property type="term" value="F:flavin adenine dinucleotide binding"/>
    <property type="evidence" value="ECO:0007669"/>
    <property type="project" value="TreeGrafter"/>
</dbReference>
<feature type="transmembrane region" description="Helical" evidence="4">
    <location>
        <begin position="7"/>
        <end position="27"/>
    </location>
</feature>
<dbReference type="PRINTS" id="PR00371">
    <property type="entry name" value="FPNCR"/>
</dbReference>